<accession>A0ABR9P2W8</accession>
<keyword evidence="4" id="KW-0560">Oxidoreductase</keyword>
<keyword evidence="2" id="KW-0285">Flavoprotein</keyword>
<protein>
    <submittedName>
        <fullName evidence="7">FAD-dependent oxidoreductase</fullName>
    </submittedName>
</protein>
<comment type="cofactor">
    <cofactor evidence="1">
        <name>FAD</name>
        <dbReference type="ChEBI" id="CHEBI:57692"/>
    </cofactor>
</comment>
<comment type="caution">
    <text evidence="7">The sequence shown here is derived from an EMBL/GenBank/DDBJ whole genome shotgun (WGS) entry which is preliminary data.</text>
</comment>
<proteinExistence type="predicted"/>
<dbReference type="PANTHER" id="PTHR43400">
    <property type="entry name" value="FUMARATE REDUCTASE"/>
    <property type="match status" value="1"/>
</dbReference>
<dbReference type="SUPFAM" id="SSF56425">
    <property type="entry name" value="Succinate dehydrogenase/fumarate reductase flavoprotein, catalytic domain"/>
    <property type="match status" value="1"/>
</dbReference>
<dbReference type="InterPro" id="IPR036188">
    <property type="entry name" value="FAD/NAD-bd_sf"/>
</dbReference>
<dbReference type="Proteomes" id="UP000806528">
    <property type="component" value="Unassembled WGS sequence"/>
</dbReference>
<dbReference type="Gene3D" id="3.50.50.60">
    <property type="entry name" value="FAD/NAD(P)-binding domain"/>
    <property type="match status" value="2"/>
</dbReference>
<evidence type="ECO:0000256" key="5">
    <source>
        <dbReference type="SAM" id="MobiDB-lite"/>
    </source>
</evidence>
<dbReference type="SUPFAM" id="SSF51905">
    <property type="entry name" value="FAD/NAD(P)-binding domain"/>
    <property type="match status" value="1"/>
</dbReference>
<name>A0ABR9P2W8_9ACTN</name>
<evidence type="ECO:0000256" key="2">
    <source>
        <dbReference type="ARBA" id="ARBA00022630"/>
    </source>
</evidence>
<evidence type="ECO:0000313" key="7">
    <source>
        <dbReference type="EMBL" id="MBE2998188.1"/>
    </source>
</evidence>
<sequence length="529" mass="55434">MDTAYDTVVLGSGASGLVAAVRAARGGRRVLVLEKDERLGGTSAVGGGVMWVPGNHLMSEGGWHDTREGAAAYLHAATDGYMDAEWIDWYLDTAPRAVRFLTEEAGIRLRALGRPDYHQHLPGAASGGRGLDNDPFDPGPYEGLVELVRPPTYLPPISMAERDALQGEPVDPGLLEQRRRDGLRTMGGALVGRLLVAAAEAGVHVANRARVTGLERTDGGDWQVESAAGTFTAPDVVLASGGFEWNPRLRAAFLAFPVTPISAPSNEGDGLELGMGAGASLDLVRAVWGVPVITPPDARYDGRPSGRMGNVEMTLPGSVTVNAAGRRFVNEAVNYHDANRVFGNVEPGTGKLANQPAWLVMDHEYLRRYSVAGSVPGRVEDWMTTADTPRGLAEACGIDPAGLEATLERFNADARAGVDTEFGRGGSPQDRHLGDPDNTPNPCLRPVEHGPFHAVPISAGVLGTAGGLAVDTRGRVLGADGHPLEGLHAAGNVSASVFRDAYPGGGATLGSAVTRGFAVGEHLASRARV</sequence>
<dbReference type="PANTHER" id="PTHR43400:SF10">
    <property type="entry name" value="3-OXOSTEROID 1-DEHYDROGENASE"/>
    <property type="match status" value="1"/>
</dbReference>
<dbReference type="InterPro" id="IPR027477">
    <property type="entry name" value="Succ_DH/fumarate_Rdtase_cat_sf"/>
</dbReference>
<reference evidence="7 8" key="1">
    <citation type="submission" date="2020-09" db="EMBL/GenBank/DDBJ databases">
        <title>Diversity and distribution of actinomycetes associated with coral in the coast of Hainan.</title>
        <authorList>
            <person name="Li F."/>
        </authorList>
    </citation>
    <scope>NUCLEOTIDE SEQUENCE [LARGE SCALE GENOMIC DNA]</scope>
    <source>
        <strain evidence="7 8">HNM0947</strain>
    </source>
</reference>
<feature type="domain" description="FAD-dependent oxidoreductase 2 FAD-binding" evidence="6">
    <location>
        <begin position="6"/>
        <end position="509"/>
    </location>
</feature>
<evidence type="ECO:0000313" key="8">
    <source>
        <dbReference type="Proteomes" id="UP000806528"/>
    </source>
</evidence>
<dbReference type="EMBL" id="JADBGI010000004">
    <property type="protein sequence ID" value="MBE2998188.1"/>
    <property type="molecule type" value="Genomic_DNA"/>
</dbReference>
<keyword evidence="8" id="KW-1185">Reference proteome</keyword>
<gene>
    <name evidence="7" type="ORF">IDM40_05635</name>
</gene>
<dbReference type="PRINTS" id="PR00411">
    <property type="entry name" value="PNDRDTASEI"/>
</dbReference>
<organism evidence="7 8">
    <name type="scientific">Nocardiopsis coralli</name>
    <dbReference type="NCBI Taxonomy" id="2772213"/>
    <lineage>
        <taxon>Bacteria</taxon>
        <taxon>Bacillati</taxon>
        <taxon>Actinomycetota</taxon>
        <taxon>Actinomycetes</taxon>
        <taxon>Streptosporangiales</taxon>
        <taxon>Nocardiopsidaceae</taxon>
        <taxon>Nocardiopsis</taxon>
    </lineage>
</organism>
<dbReference type="InterPro" id="IPR003953">
    <property type="entry name" value="FAD-dep_OxRdtase_2_FAD-bd"/>
</dbReference>
<keyword evidence="3" id="KW-0274">FAD</keyword>
<feature type="region of interest" description="Disordered" evidence="5">
    <location>
        <begin position="418"/>
        <end position="441"/>
    </location>
</feature>
<dbReference type="InterPro" id="IPR050315">
    <property type="entry name" value="FAD-oxidoreductase_2"/>
</dbReference>
<evidence type="ECO:0000256" key="4">
    <source>
        <dbReference type="ARBA" id="ARBA00023002"/>
    </source>
</evidence>
<dbReference type="Pfam" id="PF00890">
    <property type="entry name" value="FAD_binding_2"/>
    <property type="match status" value="1"/>
</dbReference>
<evidence type="ECO:0000259" key="6">
    <source>
        <dbReference type="Pfam" id="PF00890"/>
    </source>
</evidence>
<evidence type="ECO:0000256" key="1">
    <source>
        <dbReference type="ARBA" id="ARBA00001974"/>
    </source>
</evidence>
<evidence type="ECO:0000256" key="3">
    <source>
        <dbReference type="ARBA" id="ARBA00022827"/>
    </source>
</evidence>